<dbReference type="GO" id="GO:0004197">
    <property type="term" value="F:cysteine-type endopeptidase activity"/>
    <property type="evidence" value="ECO:0007669"/>
    <property type="project" value="InterPro"/>
</dbReference>
<accession>A0A0B7FMA4</accession>
<reference evidence="7 8" key="1">
    <citation type="submission" date="2014-11" db="EMBL/GenBank/DDBJ databases">
        <authorList>
            <person name="Wibberg Daniel"/>
        </authorList>
    </citation>
    <scope>NUCLEOTIDE SEQUENCE [LARGE SCALE GENOMIC DNA]</scope>
    <source>
        <strain evidence="7">Rhizoctonia solani AG1-IB 7/3/14</strain>
    </source>
</reference>
<keyword evidence="8" id="KW-1185">Reference proteome</keyword>
<organism evidence="7 8">
    <name type="scientific">Thanatephorus cucumeris (strain AG1-IB / isolate 7/3/14)</name>
    <name type="common">Lettuce bottom rot fungus</name>
    <name type="synonym">Rhizoctonia solani</name>
    <dbReference type="NCBI Taxonomy" id="1108050"/>
    <lineage>
        <taxon>Eukaryota</taxon>
        <taxon>Fungi</taxon>
        <taxon>Dikarya</taxon>
        <taxon>Basidiomycota</taxon>
        <taxon>Agaricomycotina</taxon>
        <taxon>Agaricomycetes</taxon>
        <taxon>Cantharellales</taxon>
        <taxon>Ceratobasidiaceae</taxon>
        <taxon>Rhizoctonia</taxon>
        <taxon>Rhizoctonia solani AG-1</taxon>
    </lineage>
</organism>
<feature type="region of interest" description="Disordered" evidence="5">
    <location>
        <begin position="268"/>
        <end position="314"/>
    </location>
</feature>
<feature type="compositionally biased region" description="Basic and acidic residues" evidence="5">
    <location>
        <begin position="896"/>
        <end position="909"/>
    </location>
</feature>
<comment type="catalytic activity">
    <reaction evidence="1">
        <text>All bonds known to be hydrolyzed by this endopeptidase have arginine in P1 and an acidic residue in P4. P6 is often occupied by an acidic residue or by a hydroxy-amino-acid residue, the phosphorylation of which enhances cleavage.</text>
        <dbReference type="EC" id="3.4.22.49"/>
    </reaction>
</comment>
<feature type="region of interest" description="Disordered" evidence="5">
    <location>
        <begin position="1"/>
        <end position="54"/>
    </location>
</feature>
<dbReference type="InterPro" id="IPR005314">
    <property type="entry name" value="Peptidase_C50"/>
</dbReference>
<evidence type="ECO:0000313" key="8">
    <source>
        <dbReference type="Proteomes" id="UP000059188"/>
    </source>
</evidence>
<dbReference type="GO" id="GO:0005737">
    <property type="term" value="C:cytoplasm"/>
    <property type="evidence" value="ECO:0007669"/>
    <property type="project" value="TreeGrafter"/>
</dbReference>
<dbReference type="Pfam" id="PF03568">
    <property type="entry name" value="Separin_C"/>
    <property type="match status" value="1"/>
</dbReference>
<keyword evidence="4" id="KW-0159">Chromosome partition</keyword>
<dbReference type="EC" id="3.4.22.49" evidence="2"/>
<evidence type="ECO:0000259" key="6">
    <source>
        <dbReference type="PROSITE" id="PS51700"/>
    </source>
</evidence>
<dbReference type="Gene3D" id="1.25.40.10">
    <property type="entry name" value="Tetratricopeptide repeat domain"/>
    <property type="match status" value="2"/>
</dbReference>
<feature type="compositionally biased region" description="Basic residues" evidence="5">
    <location>
        <begin position="881"/>
        <end position="895"/>
    </location>
</feature>
<feature type="compositionally biased region" description="Low complexity" evidence="5">
    <location>
        <begin position="268"/>
        <end position="312"/>
    </location>
</feature>
<name>A0A0B7FMA4_THACB</name>
<feature type="domain" description="Peptidase C50" evidence="6">
    <location>
        <begin position="1844"/>
        <end position="1942"/>
    </location>
</feature>
<dbReference type="EMBL" id="LN679102">
    <property type="protein sequence ID" value="CEL57312.1"/>
    <property type="molecule type" value="Genomic_DNA"/>
</dbReference>
<gene>
    <name evidence="7" type="primary">ESP1</name>
    <name evidence="7" type="ORF">RSOLAG1IB_02051</name>
</gene>
<dbReference type="OrthoDB" id="10255632at2759"/>
<dbReference type="SUPFAM" id="SSF48452">
    <property type="entry name" value="TPR-like"/>
    <property type="match status" value="1"/>
</dbReference>
<proteinExistence type="predicted"/>
<dbReference type="GO" id="GO:0006508">
    <property type="term" value="P:proteolysis"/>
    <property type="evidence" value="ECO:0007669"/>
    <property type="project" value="InterPro"/>
</dbReference>
<dbReference type="GO" id="GO:0051307">
    <property type="term" value="P:meiotic chromosome separation"/>
    <property type="evidence" value="ECO:0007669"/>
    <property type="project" value="TreeGrafter"/>
</dbReference>
<dbReference type="PANTHER" id="PTHR12792:SF0">
    <property type="entry name" value="SEPARIN"/>
    <property type="match status" value="1"/>
</dbReference>
<keyword evidence="3 7" id="KW-0378">Hydrolase</keyword>
<feature type="compositionally biased region" description="Basic residues" evidence="5">
    <location>
        <begin position="1"/>
        <end position="11"/>
    </location>
</feature>
<evidence type="ECO:0000256" key="4">
    <source>
        <dbReference type="ARBA" id="ARBA00022829"/>
    </source>
</evidence>
<dbReference type="GO" id="GO:0072686">
    <property type="term" value="C:mitotic spindle"/>
    <property type="evidence" value="ECO:0007669"/>
    <property type="project" value="TreeGrafter"/>
</dbReference>
<dbReference type="PROSITE" id="PS51700">
    <property type="entry name" value="SEPARIN"/>
    <property type="match status" value="1"/>
</dbReference>
<evidence type="ECO:0000313" key="7">
    <source>
        <dbReference type="EMBL" id="CEL57312.1"/>
    </source>
</evidence>
<evidence type="ECO:0000256" key="1">
    <source>
        <dbReference type="ARBA" id="ARBA00000451"/>
    </source>
</evidence>
<evidence type="ECO:0000256" key="2">
    <source>
        <dbReference type="ARBA" id="ARBA00012489"/>
    </source>
</evidence>
<feature type="compositionally biased region" description="Polar residues" evidence="5">
    <location>
        <begin position="32"/>
        <end position="48"/>
    </location>
</feature>
<protein>
    <recommendedName>
        <fullName evidence="2">separase</fullName>
        <ecNumber evidence="2">3.4.22.49</ecNumber>
    </recommendedName>
</protein>
<evidence type="ECO:0000256" key="3">
    <source>
        <dbReference type="ARBA" id="ARBA00022801"/>
    </source>
</evidence>
<dbReference type="Proteomes" id="UP000059188">
    <property type="component" value="Unassembled WGS sequence"/>
</dbReference>
<evidence type="ECO:0000256" key="5">
    <source>
        <dbReference type="SAM" id="MobiDB-lite"/>
    </source>
</evidence>
<dbReference type="STRING" id="1108050.A0A0B7FMA4"/>
<feature type="region of interest" description="Disordered" evidence="5">
    <location>
        <begin position="879"/>
        <end position="910"/>
    </location>
</feature>
<dbReference type="PANTHER" id="PTHR12792">
    <property type="entry name" value="EXTRA SPINDLE POLES 1-RELATED"/>
    <property type="match status" value="1"/>
</dbReference>
<sequence length="2027" mass="222921">MPPTSRSHKSTKSVPKVDEVADGISNIKLRTKSTNSKAESTAKATPQESPADKLRNSMVVVNEASQTLSSAVKSGWKLGSEGESDWSLDRISKAMAPVPGALTTLRSVYREQGKDEKLVDVERAALGVVSKLNGLRVYTLALDLLANIRTGILLLLGVEEQEERPKSRTARSKSSTPQTHLGLLRLPDLSSLPIPSQSLQIALATYQAHSLKCVLAGLNHTHLEALYTLLTSPEFSLSRSPPKTGILPNEQLSAIYVGTFQALAASGALSPPPAGSSTTTATTATTRSTRATSATRKTSASSKSTPTTKAGPGPEELALLVRKQALLILARNPNLEKDADLFWDQALKWGAIYVKGISATLTPPTESQITQTLSSFFTDLVSAVAIRGPRFEALCEWWMRFAKKAKDAELIGKISGLLQGNESELKTPPKTPRGDREIPRIDAKPVVSNVQVENRSSAALLATLDRASLSAAPEDMYAAVDALSTLSRSASADSSLPQRVSDLRKACAKCWSKDKEASRKVVDAIVDCAQVPNFPGELTVSAIDALLTLARNELDTSDYETYEKVNERMGKALKLAETFPERSDTSDREDQRNTHPTLLRAISNTGYTLAGALYNASRATHAIGFIQQSCLVGERALALADASGTDKDKEIVALREHIPRRWELLAICKLKATDRRGAVEGYGKALVWHVALLAPEVAKLDDKINHFVSQLVGISVGELFDPESVLISRLFANLDVEQRVVCLMMERAVRVLEDMMHKPVAQKAMELAVGELIKLWGDEHPVKRAKLLISLLKHQYYTNGPSIDVSSEEVLELLSTENLKRDARYKSHTPEYIAQTHIWAALLLHKANAPTADVVAQANAAIEKLLGMVNPVVEPVSTKAAGKRPVGRTRSISRRGVKDKETAPPKDKNTPVPLVLEDQIGLIQSMDMIAQILGLLNYTVLKLQFLHLIVWICEETDAGGMAEVHIKTSIDLSTLYVQLGQMETAMNVLSRSNELAETTGAKIGIPTLVMLRLLFADVLARLRKTDQSAKVYLTAVELSEQIEPAEKGAAYMVKTQARLQALQQSATACRVYASIQASRDDTLSMLLALMQSLRLWNRAIDILLRLSEKIQPSAPAEPNNPFEVQGAPAKAPTLDEASQAKKTVTRGAIMDGVQWQIAQGLLRTIFDLGEAYSLRGSVREAEFFLAQAESLSESLHAPLGVGRSLLKQAELKMARGLLDEALETLVKAEEIVADPISTDTSHLNYLLGHHRQKEAASGEDAYAMYTQAQNVLDQLDEHLGKIQKHKSMSKPTSDVLVPDVQGVIMREQIWLSQIGEVQSEEQKALEDLEKLPQTLKSKSEEASLLGRIALHEVYSQFRTDLFLSSLTESAIAVPMGMTSKDALSNQPAPTRDALSTLGAAEQNFWKTLQLSVAQGDVTRIRESATNLARIMAFQSSLGKQGVEGAVLTAALLDYSNATTLRREMLDAIANKDKTKLGGDDIIWPAINEDGSPCSKPIKKPRGLFVTDEPSEREDLESGGDDMRKYWDFIKAKYSSPSFDASMAQQISLLPKHWTVVTINVTDDKTALIVSRQRPDHPPVIFCLPLDRRGREGDDEEQFSYDDALEEFTSIIETSDRITHEGVNIEGNKKAIADWWSERTALDQRMRELLDNIEFCWLGVFKTALAVPNVHGPDTLSLLRSRLDKAFKRSGIGSDKASARPKLDKGLLDCFSSISPKCRDEELEDLAYFILDLYQLHGTSIALSDVDIDTLVVDIRNALEEHTLKTVPRPSQMEDHHMFLVLDKNAQRIPWESIPVLRGRSVSRIPSISFLVDRIQLARHRQGLPFVSPDSKSEIQQVDRISVDPKRVRYVLNPKGDLKHTEKQFGPWLKRMKKEAGWSGTIGTVPTEEEMARSLSRSDLFIYFGHGGGEQFIRSQKIRHLPQCSAAMLWGCSSGAMREMGDFDPIGTPYHYMLAGCPTLIATLWDVTDRECDRFAQSVFTSLKLDDSKKPSSAKISVVQAVASAREACKLKYLTGAAPVIYGIPFYL</sequence>
<feature type="region of interest" description="Disordered" evidence="5">
    <location>
        <begin position="1113"/>
        <end position="1134"/>
    </location>
</feature>
<dbReference type="GO" id="GO:0005634">
    <property type="term" value="C:nucleus"/>
    <property type="evidence" value="ECO:0007669"/>
    <property type="project" value="InterPro"/>
</dbReference>
<dbReference type="InterPro" id="IPR011990">
    <property type="entry name" value="TPR-like_helical_dom_sf"/>
</dbReference>
<dbReference type="InterPro" id="IPR030397">
    <property type="entry name" value="SEPARIN_core_dom"/>
</dbReference>
<dbReference type="GO" id="GO:0044732">
    <property type="term" value="C:mitotic spindle pole body"/>
    <property type="evidence" value="ECO:0007669"/>
    <property type="project" value="TreeGrafter"/>
</dbReference>